<dbReference type="InterPro" id="IPR003593">
    <property type="entry name" value="AAA+_ATPase"/>
</dbReference>
<feature type="compositionally biased region" description="Basic residues" evidence="8">
    <location>
        <begin position="917"/>
        <end position="926"/>
    </location>
</feature>
<evidence type="ECO:0000256" key="4">
    <source>
        <dbReference type="ARBA" id="ARBA00023186"/>
    </source>
</evidence>
<feature type="region of interest" description="Disordered" evidence="8">
    <location>
        <begin position="875"/>
        <end position="964"/>
    </location>
</feature>
<evidence type="ECO:0000313" key="10">
    <source>
        <dbReference type="EMBL" id="NJC27074.1"/>
    </source>
</evidence>
<keyword evidence="4 6" id="KW-0143">Chaperone</keyword>
<dbReference type="InterPro" id="IPR003959">
    <property type="entry name" value="ATPase_AAA_core"/>
</dbReference>
<dbReference type="Proteomes" id="UP000770785">
    <property type="component" value="Unassembled WGS sequence"/>
</dbReference>
<dbReference type="PROSITE" id="PS00871">
    <property type="entry name" value="CLPAB_2"/>
    <property type="match status" value="1"/>
</dbReference>
<dbReference type="PRINTS" id="PR00300">
    <property type="entry name" value="CLPPROTEASEA"/>
</dbReference>
<dbReference type="SUPFAM" id="SSF81923">
    <property type="entry name" value="Double Clp-N motif"/>
    <property type="match status" value="1"/>
</dbReference>
<comment type="similarity">
    <text evidence="6">Belongs to the ClpA/ClpB family.</text>
</comment>
<dbReference type="InterPro" id="IPR028299">
    <property type="entry name" value="ClpA/B_CS2"/>
</dbReference>
<dbReference type="Pfam" id="PF17871">
    <property type="entry name" value="AAA_lid_9"/>
    <property type="match status" value="1"/>
</dbReference>
<dbReference type="Pfam" id="PF00004">
    <property type="entry name" value="AAA"/>
    <property type="match status" value="1"/>
</dbReference>
<dbReference type="CDD" id="cd00009">
    <property type="entry name" value="AAA"/>
    <property type="match status" value="1"/>
</dbReference>
<organism evidence="10 11">
    <name type="scientific">Neolewinella antarctica</name>
    <dbReference type="NCBI Taxonomy" id="442734"/>
    <lineage>
        <taxon>Bacteria</taxon>
        <taxon>Pseudomonadati</taxon>
        <taxon>Bacteroidota</taxon>
        <taxon>Saprospiria</taxon>
        <taxon>Saprospirales</taxon>
        <taxon>Lewinellaceae</taxon>
        <taxon>Neolewinella</taxon>
    </lineage>
</organism>
<dbReference type="GO" id="GO:0005524">
    <property type="term" value="F:ATP binding"/>
    <property type="evidence" value="ECO:0007669"/>
    <property type="project" value="UniProtKB-KW"/>
</dbReference>
<sequence>MTYENFTTKAQEAIIQAQKIAKEMDQQQVDTPHLIAGIMTVDESVADFIFKKVGVDSDAVRREVKAALKDYPKVEGSTKQYLSNDANRALAKSKKMLIDFGDQYISIELMLLGIIQGASDKGARILKELGVTNDGIRTAIEELRKGKTVTEPNTDNTYNLLEKYTMNLNERAESGKLDPIVGRDEEIRRLLQILSRRKKNNPLLIGEPGVGKTAIVEGIAWRIVKGDVPESLADKKIFVLDIAGMLAGAKYKGDFEERLKGIIKEVNDSNGRYILFVDEIHTLIGAGGGNGAMDAANILKPALARGELRTIGATTLDEYQKYFEKDKALVRRFQTVRIEEPSVEDTISILRGLQERYEVYHKIEILDEALVAAAELSNRYISDRFLPDKAIDLMDEAASRLRLELDSVPEEIDQADRAVRQLEIEREAIKREGSAPKLKIAEQQIANAREQRDSLRARWMNEKNLVDNSQDLKKKMEELEHLAEQAERASDFETVAKIRYGHLADLRAQIATAEQELEELPDEKRFTNEEVTANDIAEVVGRWTGIPVQRMLQSERDKLLKLEDELHKRLIGQNEAVRAVADAVRRSRAGLQDENRPIGSFIFLGSTGVGKTELAKALAEVLFNDEQAITRIDMSEYQERHTVSRLVGAPPGYVGYDEGGQLTEAVRQRPYSIVLLDEIEKAHPDTFNILLQVLDDGRLTDNRGRVANFKNTIIIMTSNMGSDKILENFEDLASVGPEHREDIIATTREEVFETLKEELRPEFLNRIDERIMFLPLDRNEIKQIARLLLRKIEKMLAKQGMVLKISDRALDWLADRGYDPQFGARPMKRVLQSDLSDELSKDLISNKFIAGDTIYTDVEKGDALTGKGEGKLVFSKTPFPAQEPSPEVDAEAAAEAKAVLAEKAKAKAATEEEASPGRKRSRRGKSKSAPEESEPEQKEKEEDIAELKKATQDLLDATDELKKG</sequence>
<evidence type="ECO:0000256" key="8">
    <source>
        <dbReference type="SAM" id="MobiDB-lite"/>
    </source>
</evidence>
<dbReference type="Pfam" id="PF02861">
    <property type="entry name" value="Clp_N"/>
    <property type="match status" value="1"/>
</dbReference>
<dbReference type="PROSITE" id="PS51903">
    <property type="entry name" value="CLP_R"/>
    <property type="match status" value="1"/>
</dbReference>
<keyword evidence="11" id="KW-1185">Reference proteome</keyword>
<dbReference type="InterPro" id="IPR041546">
    <property type="entry name" value="ClpA/ClpB_AAA_lid"/>
</dbReference>
<dbReference type="PROSITE" id="PS00870">
    <property type="entry name" value="CLPAB_1"/>
    <property type="match status" value="1"/>
</dbReference>
<evidence type="ECO:0000313" key="11">
    <source>
        <dbReference type="Proteomes" id="UP000770785"/>
    </source>
</evidence>
<evidence type="ECO:0000256" key="3">
    <source>
        <dbReference type="ARBA" id="ARBA00022840"/>
    </source>
</evidence>
<evidence type="ECO:0000256" key="6">
    <source>
        <dbReference type="RuleBase" id="RU004432"/>
    </source>
</evidence>
<dbReference type="RefSeq" id="WP_168037841.1">
    <property type="nucleotide sequence ID" value="NZ_JAATJH010000004.1"/>
</dbReference>
<dbReference type="InterPro" id="IPR018368">
    <property type="entry name" value="ClpA/B_CS1"/>
</dbReference>
<evidence type="ECO:0000259" key="9">
    <source>
        <dbReference type="PROSITE" id="PS51903"/>
    </source>
</evidence>
<dbReference type="PANTHER" id="PTHR11638">
    <property type="entry name" value="ATP-DEPENDENT CLP PROTEASE"/>
    <property type="match status" value="1"/>
</dbReference>
<evidence type="ECO:0000256" key="7">
    <source>
        <dbReference type="SAM" id="Coils"/>
    </source>
</evidence>
<dbReference type="InterPro" id="IPR001270">
    <property type="entry name" value="ClpA/B"/>
</dbReference>
<evidence type="ECO:0000256" key="1">
    <source>
        <dbReference type="ARBA" id="ARBA00022737"/>
    </source>
</evidence>
<reference evidence="10 11" key="1">
    <citation type="submission" date="2020-03" db="EMBL/GenBank/DDBJ databases">
        <title>Genomic Encyclopedia of Type Strains, Phase IV (KMG-IV): sequencing the most valuable type-strain genomes for metagenomic binning, comparative biology and taxonomic classification.</title>
        <authorList>
            <person name="Goeker M."/>
        </authorList>
    </citation>
    <scope>NUCLEOTIDE SEQUENCE [LARGE SCALE GENOMIC DNA]</scope>
    <source>
        <strain evidence="10 11">DSM 105096</strain>
    </source>
</reference>
<name>A0ABX0XDV2_9BACT</name>
<keyword evidence="2 6" id="KW-0547">Nucleotide-binding</keyword>
<dbReference type="InterPro" id="IPR036628">
    <property type="entry name" value="Clp_N_dom_sf"/>
</dbReference>
<evidence type="ECO:0000256" key="2">
    <source>
        <dbReference type="ARBA" id="ARBA00022741"/>
    </source>
</evidence>
<dbReference type="SMART" id="SM00382">
    <property type="entry name" value="AAA"/>
    <property type="match status" value="2"/>
</dbReference>
<dbReference type="GO" id="GO:0008233">
    <property type="term" value="F:peptidase activity"/>
    <property type="evidence" value="ECO:0007669"/>
    <property type="project" value="UniProtKB-KW"/>
</dbReference>
<dbReference type="InterPro" id="IPR004176">
    <property type="entry name" value="Clp_R_N"/>
</dbReference>
<dbReference type="GO" id="GO:0006508">
    <property type="term" value="P:proteolysis"/>
    <property type="evidence" value="ECO:0007669"/>
    <property type="project" value="UniProtKB-KW"/>
</dbReference>
<evidence type="ECO:0000256" key="5">
    <source>
        <dbReference type="PROSITE-ProRule" id="PRU01251"/>
    </source>
</evidence>
<keyword evidence="3 6" id="KW-0067">ATP-binding</keyword>
<feature type="coiled-coil region" evidence="7">
    <location>
        <begin position="405"/>
        <end position="530"/>
    </location>
</feature>
<comment type="caution">
    <text evidence="10">The sequence shown here is derived from an EMBL/GenBank/DDBJ whole genome shotgun (WGS) entry which is preliminary data.</text>
</comment>
<keyword evidence="10" id="KW-0645">Protease</keyword>
<dbReference type="Gene3D" id="1.10.8.60">
    <property type="match status" value="1"/>
</dbReference>
<feature type="compositionally biased region" description="Basic and acidic residues" evidence="8">
    <location>
        <begin position="900"/>
        <end position="910"/>
    </location>
</feature>
<dbReference type="InterPro" id="IPR050130">
    <property type="entry name" value="ClpA_ClpB"/>
</dbReference>
<keyword evidence="7" id="KW-0175">Coiled coil</keyword>
<proteinExistence type="inferred from homology"/>
<dbReference type="PANTHER" id="PTHR11638:SF18">
    <property type="entry name" value="HEAT SHOCK PROTEIN 104"/>
    <property type="match status" value="1"/>
</dbReference>
<dbReference type="Pfam" id="PF10431">
    <property type="entry name" value="ClpB_D2-small"/>
    <property type="match status" value="1"/>
</dbReference>
<dbReference type="SUPFAM" id="SSF52540">
    <property type="entry name" value="P-loop containing nucleoside triphosphate hydrolases"/>
    <property type="match status" value="2"/>
</dbReference>
<keyword evidence="10" id="KW-0378">Hydrolase</keyword>
<dbReference type="CDD" id="cd19499">
    <property type="entry name" value="RecA-like_ClpB_Hsp104-like"/>
    <property type="match status" value="1"/>
</dbReference>
<dbReference type="InterPro" id="IPR019489">
    <property type="entry name" value="Clp_ATPase_C"/>
</dbReference>
<protein>
    <submittedName>
        <fullName evidence="10">ATP-dependent Clp protease ATP-binding subunit ClpB</fullName>
    </submittedName>
</protein>
<dbReference type="SMART" id="SM01086">
    <property type="entry name" value="ClpB_D2-small"/>
    <property type="match status" value="1"/>
</dbReference>
<dbReference type="InterPro" id="IPR027417">
    <property type="entry name" value="P-loop_NTPase"/>
</dbReference>
<accession>A0ABX0XDV2</accession>
<feature type="domain" description="Clp R" evidence="9">
    <location>
        <begin position="3"/>
        <end position="146"/>
    </location>
</feature>
<dbReference type="Gene3D" id="3.40.50.300">
    <property type="entry name" value="P-loop containing nucleotide triphosphate hydrolases"/>
    <property type="match status" value="3"/>
</dbReference>
<dbReference type="EMBL" id="JAATJH010000004">
    <property type="protein sequence ID" value="NJC27074.1"/>
    <property type="molecule type" value="Genomic_DNA"/>
</dbReference>
<dbReference type="Gene3D" id="1.10.1780.10">
    <property type="entry name" value="Clp, N-terminal domain"/>
    <property type="match status" value="1"/>
</dbReference>
<keyword evidence="1 5" id="KW-0677">Repeat</keyword>
<dbReference type="Pfam" id="PF07724">
    <property type="entry name" value="AAA_2"/>
    <property type="match status" value="1"/>
</dbReference>
<feature type="compositionally biased region" description="Basic and acidic residues" evidence="8">
    <location>
        <begin position="935"/>
        <end position="951"/>
    </location>
</feature>
<gene>
    <name evidence="10" type="ORF">GGR27_002587</name>
</gene>